<proteinExistence type="predicted"/>
<sequence>MDGGDAVAAGRAPENSSSTIQEPSLALRVGRDLPFSPYADAIATVLGPDGTAQNEEEFLAREQVVADCMKREGFDYTPRPYVKSEDVAAGWAEGVVFLPVLPEDRAVVEQIGYGVDDVQEQERLLESAETPDENDAYLAGLSPSAQDAYVLALSGQDGPDDPAPDPGGGCVGEALREVADGGHVPAAADEFAPLIVAMRRVAQEAVYDDPRTVALNEEWTGCMLDAGFDVAPPESSAASWPAGPLQAYDLAVVTAADGSVERPGRDTPTNEIPLERRYLVGSDAERAVALADFDCRASTDYVERFVTVLADLESDFVATQGAALEQLVTAADSR</sequence>
<dbReference type="Proteomes" id="UP000614741">
    <property type="component" value="Unassembled WGS sequence"/>
</dbReference>
<dbReference type="RefSeq" id="WP_203674163.1">
    <property type="nucleotide sequence ID" value="NZ_BONP01000012.1"/>
</dbReference>
<organism evidence="2 3">
    <name type="scientific">Cellulomonas phragmiteti</name>
    <dbReference type="NCBI Taxonomy" id="478780"/>
    <lineage>
        <taxon>Bacteria</taxon>
        <taxon>Bacillati</taxon>
        <taxon>Actinomycetota</taxon>
        <taxon>Actinomycetes</taxon>
        <taxon>Micrococcales</taxon>
        <taxon>Cellulomonadaceae</taxon>
        <taxon>Cellulomonas</taxon>
    </lineage>
</organism>
<name>A0ABQ4DM64_9CELL</name>
<comment type="caution">
    <text evidence="2">The sequence shown here is derived from an EMBL/GenBank/DDBJ whole genome shotgun (WGS) entry which is preliminary data.</text>
</comment>
<evidence type="ECO:0000256" key="1">
    <source>
        <dbReference type="SAM" id="MobiDB-lite"/>
    </source>
</evidence>
<feature type="region of interest" description="Disordered" evidence="1">
    <location>
        <begin position="1"/>
        <end position="23"/>
    </location>
</feature>
<keyword evidence="3" id="KW-1185">Reference proteome</keyword>
<reference evidence="2 3" key="1">
    <citation type="submission" date="2021-01" db="EMBL/GenBank/DDBJ databases">
        <title>Whole genome shotgun sequence of Cellulomonas phragmiteti NBRC 110785.</title>
        <authorList>
            <person name="Komaki H."/>
            <person name="Tamura T."/>
        </authorList>
    </citation>
    <scope>NUCLEOTIDE SEQUENCE [LARGE SCALE GENOMIC DNA]</scope>
    <source>
        <strain evidence="2 3">NBRC 110785</strain>
    </source>
</reference>
<accession>A0ABQ4DM64</accession>
<protein>
    <submittedName>
        <fullName evidence="2">Uncharacterized protein</fullName>
    </submittedName>
</protein>
<dbReference type="EMBL" id="BONP01000012">
    <property type="protein sequence ID" value="GIG40442.1"/>
    <property type="molecule type" value="Genomic_DNA"/>
</dbReference>
<evidence type="ECO:0000313" key="2">
    <source>
        <dbReference type="EMBL" id="GIG40442.1"/>
    </source>
</evidence>
<gene>
    <name evidence="2" type="ORF">Cph01nite_22040</name>
</gene>
<evidence type="ECO:0000313" key="3">
    <source>
        <dbReference type="Proteomes" id="UP000614741"/>
    </source>
</evidence>